<evidence type="ECO:0000313" key="7">
    <source>
        <dbReference type="Proteomes" id="UP000559256"/>
    </source>
</evidence>
<feature type="compositionally biased region" description="Polar residues" evidence="4">
    <location>
        <begin position="936"/>
        <end position="955"/>
    </location>
</feature>
<name>A0A8H5G1K0_9AGAR</name>
<dbReference type="Proteomes" id="UP000559256">
    <property type="component" value="Unassembled WGS sequence"/>
</dbReference>
<dbReference type="Pfam" id="PF00400">
    <property type="entry name" value="WD40"/>
    <property type="match status" value="2"/>
</dbReference>
<dbReference type="Gene3D" id="2.130.10.10">
    <property type="entry name" value="YVTN repeat-like/Quinoprotein amine dehydrogenase"/>
    <property type="match status" value="1"/>
</dbReference>
<feature type="compositionally biased region" description="Polar residues" evidence="4">
    <location>
        <begin position="1"/>
        <end position="14"/>
    </location>
</feature>
<feature type="region of interest" description="Disordered" evidence="4">
    <location>
        <begin position="1"/>
        <end position="253"/>
    </location>
</feature>
<dbReference type="OrthoDB" id="1065058at2759"/>
<evidence type="ECO:0000256" key="2">
    <source>
        <dbReference type="ARBA" id="ARBA00022737"/>
    </source>
</evidence>
<dbReference type="Pfam" id="PF00646">
    <property type="entry name" value="F-box"/>
    <property type="match status" value="1"/>
</dbReference>
<dbReference type="InterPro" id="IPR036322">
    <property type="entry name" value="WD40_repeat_dom_sf"/>
</dbReference>
<feature type="compositionally biased region" description="Basic and acidic residues" evidence="4">
    <location>
        <begin position="1027"/>
        <end position="1037"/>
    </location>
</feature>
<feature type="region of interest" description="Disordered" evidence="4">
    <location>
        <begin position="842"/>
        <end position="955"/>
    </location>
</feature>
<protein>
    <recommendedName>
        <fullName evidence="5">F-box domain-containing protein</fullName>
    </recommendedName>
</protein>
<dbReference type="Gene3D" id="1.20.1280.50">
    <property type="match status" value="1"/>
</dbReference>
<feature type="compositionally biased region" description="Polar residues" evidence="4">
    <location>
        <begin position="174"/>
        <end position="186"/>
    </location>
</feature>
<evidence type="ECO:0000256" key="4">
    <source>
        <dbReference type="SAM" id="MobiDB-lite"/>
    </source>
</evidence>
<feature type="compositionally biased region" description="Acidic residues" evidence="4">
    <location>
        <begin position="1041"/>
        <end position="1053"/>
    </location>
</feature>
<feature type="compositionally biased region" description="Polar residues" evidence="4">
    <location>
        <begin position="67"/>
        <end position="102"/>
    </location>
</feature>
<keyword evidence="2" id="KW-0677">Repeat</keyword>
<organism evidence="6 7">
    <name type="scientific">Tetrapyrgos nigripes</name>
    <dbReference type="NCBI Taxonomy" id="182062"/>
    <lineage>
        <taxon>Eukaryota</taxon>
        <taxon>Fungi</taxon>
        <taxon>Dikarya</taxon>
        <taxon>Basidiomycota</taxon>
        <taxon>Agaricomycotina</taxon>
        <taxon>Agaricomycetes</taxon>
        <taxon>Agaricomycetidae</taxon>
        <taxon>Agaricales</taxon>
        <taxon>Marasmiineae</taxon>
        <taxon>Marasmiaceae</taxon>
        <taxon>Tetrapyrgos</taxon>
    </lineage>
</organism>
<dbReference type="Gene3D" id="3.40.50.1820">
    <property type="entry name" value="alpha/beta hydrolase"/>
    <property type="match status" value="1"/>
</dbReference>
<dbReference type="PANTHER" id="PTHR47438:SF1">
    <property type="entry name" value="PHOSPHATE METABOLISM PROTEIN 8-RELATED"/>
    <property type="match status" value="1"/>
</dbReference>
<feature type="compositionally biased region" description="Low complexity" evidence="4">
    <location>
        <begin position="243"/>
        <end position="253"/>
    </location>
</feature>
<accession>A0A8H5G1K0</accession>
<feature type="compositionally biased region" description="Low complexity" evidence="4">
    <location>
        <begin position="923"/>
        <end position="935"/>
    </location>
</feature>
<dbReference type="InterPro" id="IPR019775">
    <property type="entry name" value="WD40_repeat_CS"/>
</dbReference>
<dbReference type="InterPro" id="IPR036047">
    <property type="entry name" value="F-box-like_dom_sf"/>
</dbReference>
<reference evidence="6 7" key="1">
    <citation type="journal article" date="2020" name="ISME J.">
        <title>Uncovering the hidden diversity of litter-decomposition mechanisms in mushroom-forming fungi.</title>
        <authorList>
            <person name="Floudas D."/>
            <person name="Bentzer J."/>
            <person name="Ahren D."/>
            <person name="Johansson T."/>
            <person name="Persson P."/>
            <person name="Tunlid A."/>
        </authorList>
    </citation>
    <scope>NUCLEOTIDE SEQUENCE [LARGE SCALE GENOMIC DNA]</scope>
    <source>
        <strain evidence="6 7">CBS 291.85</strain>
    </source>
</reference>
<dbReference type="GO" id="GO:0008252">
    <property type="term" value="F:nucleotidase activity"/>
    <property type="evidence" value="ECO:0007669"/>
    <property type="project" value="TreeGrafter"/>
</dbReference>
<gene>
    <name evidence="6" type="ORF">D9758_008236</name>
</gene>
<feature type="compositionally biased region" description="Low complexity" evidence="4">
    <location>
        <begin position="898"/>
        <end position="909"/>
    </location>
</feature>
<dbReference type="InterPro" id="IPR052791">
    <property type="entry name" value="SSM1_domain"/>
</dbReference>
<keyword evidence="1 3" id="KW-0853">WD repeat</keyword>
<dbReference type="InterPro" id="IPR029058">
    <property type="entry name" value="AB_hydrolase_fold"/>
</dbReference>
<dbReference type="PROSITE" id="PS50082">
    <property type="entry name" value="WD_REPEATS_2"/>
    <property type="match status" value="2"/>
</dbReference>
<feature type="compositionally biased region" description="Polar residues" evidence="4">
    <location>
        <begin position="850"/>
        <end position="862"/>
    </location>
</feature>
<dbReference type="PROSITE" id="PS50294">
    <property type="entry name" value="WD_REPEATS_REGION"/>
    <property type="match status" value="1"/>
</dbReference>
<sequence>MSTVTGNRSVVSKDTPSRRHSSIPSLSSNAAKLSRRISMPGEKDGGIDRAVSPSPSTGGIRPRATPSIVSTRRSTARVASTNSPARHSLTANDISTSTTTPSRARVQSLVSTPPRARVLSTTGSKAKASPLGSTMTTSPSISLTSPSPVRARTISTTGITTPAKESPKPVPAANGSSAAFPSSDSVPNVHARAPSLPTTALLSTPPKVSRSQSEILPAKISSPGSKRTTPKSRRTSGVMSFDSPVGSRSQSLSQSMFSPEQPKLLADSPALRGKINAAGLFDLGSPPENGANHFFSVGGASSVVPSVWAAGDEEDMSLDMITEDDENEGDEELLPLLTQVSTLHSRKITSYKRLLERTQLSSAAQLHALQAEIYMLRQQLQDGGQSRRLVQNGHSHTLESLLDGTMLCSKCGGVAGKEGKGYWAGFRGFEDEDYDDLDVADGELVRALKGAGRGPDGKYLFDEREVRRVVRKMGREARGTLIGIILDACHPGDISLQILLLQKYLKSTYDILGNLAPHLALRVLKEFSIRELLDLARVSKKWHAIVYHFTVWRYHCLRVTADDPVPLKYPTNEDGWYPLYRALHHLHSNLANALPQSILFLHGHTNFVTTLTLRGRRLISGSYDESIRFWELPERGVGVGMSAAALDSSMTAAAVCKKVLKVGKVVSCVDWLIEEEVFVVGFHDVGRVHLFSSLTYTPLQQLAGHLNGIRAVALSSKNLVSAGADKALVCWDWRAGSKIVRFGQQTTINIGVQLIAGATKEEGERVVSVTIDGVVRVFSIQRREMISQFKLSELGGSDPVLNSKLYNIGAAPNNMLQWFAAKGAQMTCATKSVILHLRWQEEGSNEKSSSDSAPGSVKSGSQPSVPLTPSSLLSPTSTVSSVVPSSSASNAPSRTRGSSTLAKSTSSASVAPTRRPSLLANASSGSVSSKRLSVSTNQLSTPLSPSSPRAATPVSSTLIGSVDSGGVKEPFFQIRFGRAAILTAPPKLVAMVETPDVAIGAVDPVKKRVVTATRFSSRAGADRRLFMSIHQDPEKPIGTDGDGEGDPDSDDDLDHIVNTTSSNKENIPMGISASTVDIDTTVTPVTGAWAALASADNTTGSMVKGLIGTLPQKFTGLATPEKNPMSMQLSHEEVVVGCADGTIYVLNFVGYEYQKPRTRPIEDEDSLLQLEVEVDGSDSEEDSIEPQPTHDLILRDLSPLERVRFAMTSKEARNTVLSYNNRAFRIEKILSRYFETLEINQFRKLQFLTGMLVSGSSALQFFDCSIYDSDLDLYVAFELASAVIDFLQEIGYVYRPTTAQPKDLKRTLDAAALGNIISREYSGGISAVISFSRHGQHVQLILCVHCPIQVILGFHSTCVINAITHSHAYSLFPRVTFHSRGAVKVARTSPSFTSEQSISYRRALQKYGQRGWSVTGVPSAHDCYRERSEFSLGTRFVGDSNCWVISLSPIDGVESEHMALEADTLRANSWTQRWELNSSFNISYHILRGPGLWSPFICSHEIETMAMRQLREPLSDVDLMRFVASSVGFLRSPEDPYKNDVEILVAHELLKLPEVPNVPYAQFPHIHDMQVLCAYFDRLRQFSQTEPKIEISYSLVRSTADARKPSKLSTTVVYIVSPASQEHYLMALRYMLPRIITHMSVVVQSIPRSASKEDANLMVPATLRCTIIVQNILFIIFGQFQILRGIDRAVGDELDQTRLMLCKTRTFKHPHNATNSLCRAVVLLYRLLISPLTPTDKTKSVKRILGEAASRLLIQKLSVPELQVVLGSQSTLMCYESFCKNEKLPISAEEIEGVDARILWVREKSTDRVIYYMHGGRFSLPLNDFHLAFLKYVQDELATKGFPVGIAVLNYTLLPSSPFPTVLRQAVAGIQFLLSPGLQPQKLYLTGDSAGGNLICQIFSHLLHPLPNVPTLDLTGRIRGAYLMSPWISVSGEEGNQSVHDKADLVSSETLLDFADSVLKDVPQEQIYYLEALKGSGTWFDGLDKVVQKVIITVGDAECMFEEITAFEKKLGGHLKDLKLLVLKNGVHIEPLADFYLKEEPNKATVEVVEWFAEGYKAE</sequence>
<dbReference type="EMBL" id="JAACJM010000054">
    <property type="protein sequence ID" value="KAF5356596.1"/>
    <property type="molecule type" value="Genomic_DNA"/>
</dbReference>
<dbReference type="InterPro" id="IPR019436">
    <property type="entry name" value="Say1-like"/>
</dbReference>
<dbReference type="GO" id="GO:0006206">
    <property type="term" value="P:pyrimidine nucleobase metabolic process"/>
    <property type="evidence" value="ECO:0007669"/>
    <property type="project" value="TreeGrafter"/>
</dbReference>
<dbReference type="SUPFAM" id="SSF50978">
    <property type="entry name" value="WD40 repeat-like"/>
    <property type="match status" value="1"/>
</dbReference>
<keyword evidence="7" id="KW-1185">Reference proteome</keyword>
<dbReference type="InterPro" id="IPR001810">
    <property type="entry name" value="F-box_dom"/>
</dbReference>
<feature type="region of interest" description="Disordered" evidence="4">
    <location>
        <begin position="1027"/>
        <end position="1053"/>
    </location>
</feature>
<dbReference type="PROSITE" id="PS00678">
    <property type="entry name" value="WD_REPEATS_1"/>
    <property type="match status" value="1"/>
</dbReference>
<evidence type="ECO:0000256" key="3">
    <source>
        <dbReference type="PROSITE-ProRule" id="PRU00221"/>
    </source>
</evidence>
<dbReference type="InterPro" id="IPR015943">
    <property type="entry name" value="WD40/YVTN_repeat-like_dom_sf"/>
</dbReference>
<feature type="compositionally biased region" description="Low complexity" evidence="4">
    <location>
        <begin position="863"/>
        <end position="887"/>
    </location>
</feature>
<proteinExistence type="predicted"/>
<dbReference type="GO" id="GO:0009166">
    <property type="term" value="P:nucleotide catabolic process"/>
    <property type="evidence" value="ECO:0007669"/>
    <property type="project" value="TreeGrafter"/>
</dbReference>
<dbReference type="SUPFAM" id="SSF81383">
    <property type="entry name" value="F-box domain"/>
    <property type="match status" value="1"/>
</dbReference>
<dbReference type="InterPro" id="IPR001680">
    <property type="entry name" value="WD40_rpt"/>
</dbReference>
<evidence type="ECO:0000313" key="6">
    <source>
        <dbReference type="EMBL" id="KAF5356596.1"/>
    </source>
</evidence>
<feature type="repeat" description="WD" evidence="3">
    <location>
        <begin position="601"/>
        <end position="632"/>
    </location>
</feature>
<dbReference type="SMART" id="SM00320">
    <property type="entry name" value="WD40"/>
    <property type="match status" value="3"/>
</dbReference>
<evidence type="ECO:0000256" key="1">
    <source>
        <dbReference type="ARBA" id="ARBA00022574"/>
    </source>
</evidence>
<dbReference type="SUPFAM" id="SSF53474">
    <property type="entry name" value="alpha/beta-Hydrolases"/>
    <property type="match status" value="1"/>
</dbReference>
<feature type="compositionally biased region" description="Polar residues" evidence="4">
    <location>
        <begin position="888"/>
        <end position="897"/>
    </location>
</feature>
<feature type="repeat" description="WD" evidence="3">
    <location>
        <begin position="702"/>
        <end position="741"/>
    </location>
</feature>
<dbReference type="Pfam" id="PF10340">
    <property type="entry name" value="Say1_Mug180"/>
    <property type="match status" value="1"/>
</dbReference>
<feature type="domain" description="F-box" evidence="5">
    <location>
        <begin position="509"/>
        <end position="555"/>
    </location>
</feature>
<dbReference type="PROSITE" id="PS50181">
    <property type="entry name" value="FBOX"/>
    <property type="match status" value="1"/>
</dbReference>
<comment type="caution">
    <text evidence="6">The sequence shown here is derived from an EMBL/GenBank/DDBJ whole genome shotgun (WGS) entry which is preliminary data.</text>
</comment>
<dbReference type="PANTHER" id="PTHR47438">
    <property type="entry name" value="PHOSPHATE METABOLISM PROTEIN 8-RELATED"/>
    <property type="match status" value="1"/>
</dbReference>
<feature type="compositionally biased region" description="Low complexity" evidence="4">
    <location>
        <begin position="133"/>
        <end position="148"/>
    </location>
</feature>
<evidence type="ECO:0000259" key="5">
    <source>
        <dbReference type="PROSITE" id="PS50181"/>
    </source>
</evidence>